<dbReference type="PANTHER" id="PTHR30290:SF79">
    <property type="entry name" value="DIPEPTIDE-BINDING PROTEIN DPPE"/>
    <property type="match status" value="1"/>
</dbReference>
<evidence type="ECO:0000256" key="2">
    <source>
        <dbReference type="ARBA" id="ARBA00005695"/>
    </source>
</evidence>
<dbReference type="GO" id="GO:0043190">
    <property type="term" value="C:ATP-binding cassette (ABC) transporter complex"/>
    <property type="evidence" value="ECO:0007669"/>
    <property type="project" value="InterPro"/>
</dbReference>
<dbReference type="Gene3D" id="3.40.190.10">
    <property type="entry name" value="Periplasmic binding protein-like II"/>
    <property type="match status" value="1"/>
</dbReference>
<dbReference type="EMBL" id="FWXH01000003">
    <property type="protein sequence ID" value="SMC20850.1"/>
    <property type="molecule type" value="Genomic_DNA"/>
</dbReference>
<proteinExistence type="inferred from homology"/>
<organism evidence="7 8">
    <name type="scientific">Clostridium acidisoli DSM 12555</name>
    <dbReference type="NCBI Taxonomy" id="1121291"/>
    <lineage>
        <taxon>Bacteria</taxon>
        <taxon>Bacillati</taxon>
        <taxon>Bacillota</taxon>
        <taxon>Clostridia</taxon>
        <taxon>Eubacteriales</taxon>
        <taxon>Clostridiaceae</taxon>
        <taxon>Clostridium</taxon>
    </lineage>
</organism>
<evidence type="ECO:0000259" key="6">
    <source>
        <dbReference type="Pfam" id="PF00496"/>
    </source>
</evidence>
<keyword evidence="8" id="KW-1185">Reference proteome</keyword>
<dbReference type="OrthoDB" id="9801912at2"/>
<comment type="similarity">
    <text evidence="2">Belongs to the bacterial solute-binding protein 5 family.</text>
</comment>
<dbReference type="PANTHER" id="PTHR30290">
    <property type="entry name" value="PERIPLASMIC BINDING COMPONENT OF ABC TRANSPORTER"/>
    <property type="match status" value="1"/>
</dbReference>
<dbReference type="SUPFAM" id="SSF53850">
    <property type="entry name" value="Periplasmic binding protein-like II"/>
    <property type="match status" value="1"/>
</dbReference>
<dbReference type="GO" id="GO:0030288">
    <property type="term" value="C:outer membrane-bounded periplasmic space"/>
    <property type="evidence" value="ECO:0007669"/>
    <property type="project" value="UniProtKB-ARBA"/>
</dbReference>
<dbReference type="PIRSF" id="PIRSF002741">
    <property type="entry name" value="MppA"/>
    <property type="match status" value="1"/>
</dbReference>
<evidence type="ECO:0000256" key="1">
    <source>
        <dbReference type="ARBA" id="ARBA00004196"/>
    </source>
</evidence>
<keyword evidence="4 5" id="KW-0732">Signal</keyword>
<keyword evidence="3" id="KW-0813">Transport</keyword>
<dbReference type="InterPro" id="IPR039424">
    <property type="entry name" value="SBP_5"/>
</dbReference>
<dbReference type="Gene3D" id="3.90.76.10">
    <property type="entry name" value="Dipeptide-binding Protein, Domain 1"/>
    <property type="match status" value="1"/>
</dbReference>
<dbReference type="InterPro" id="IPR030678">
    <property type="entry name" value="Peptide/Ni-bd"/>
</dbReference>
<feature type="domain" description="Solute-binding protein family 5" evidence="6">
    <location>
        <begin position="82"/>
        <end position="485"/>
    </location>
</feature>
<gene>
    <name evidence="7" type="ORF">SAMN02745134_01107</name>
</gene>
<dbReference type="FunFam" id="3.10.105.10:FF:000001">
    <property type="entry name" value="Oligopeptide ABC transporter, oligopeptide-binding protein"/>
    <property type="match status" value="1"/>
</dbReference>
<name>A0A1W1XAH6_9CLOT</name>
<dbReference type="InterPro" id="IPR000914">
    <property type="entry name" value="SBP_5_dom"/>
</dbReference>
<evidence type="ECO:0000313" key="8">
    <source>
        <dbReference type="Proteomes" id="UP000192468"/>
    </source>
</evidence>
<dbReference type="Gene3D" id="3.10.105.10">
    <property type="entry name" value="Dipeptide-binding Protein, Domain 3"/>
    <property type="match status" value="1"/>
</dbReference>
<dbReference type="Proteomes" id="UP000192468">
    <property type="component" value="Unassembled WGS sequence"/>
</dbReference>
<feature type="signal peptide" evidence="5">
    <location>
        <begin position="1"/>
        <end position="24"/>
    </location>
</feature>
<evidence type="ECO:0000313" key="7">
    <source>
        <dbReference type="EMBL" id="SMC20850.1"/>
    </source>
</evidence>
<dbReference type="Pfam" id="PF00496">
    <property type="entry name" value="SBP_bac_5"/>
    <property type="match status" value="1"/>
</dbReference>
<comment type="subcellular location">
    <subcellularLocation>
        <location evidence="1">Cell envelope</location>
    </subcellularLocation>
</comment>
<dbReference type="PROSITE" id="PS51257">
    <property type="entry name" value="PROKAR_LIPOPROTEIN"/>
    <property type="match status" value="1"/>
</dbReference>
<dbReference type="GO" id="GO:0015833">
    <property type="term" value="P:peptide transport"/>
    <property type="evidence" value="ECO:0007669"/>
    <property type="project" value="TreeGrafter"/>
</dbReference>
<protein>
    <submittedName>
        <fullName evidence="7">Oligopeptide transport system substrate-binding protein</fullName>
    </submittedName>
</protein>
<sequence length="563" mass="62048">MLKSKKSKMLSIAIATLVAGSLLSGCGSSSSSSTTSKSAQIIKYNLGANPKTIDPGLNSSVEGATVIANAFEGLTDVDANNKPHPGVAKSWTISADGKHYVFHLRKDAKWSDGKPVTAKDFEYAWKRALAPETASDYAYQLYYLKNAQGYNESSLPADQKTPGVAAATADQVGVKATDDYTLDVELENPTPYFLSLMAFQTYMPLRKDVIDAHPKDWAINGPTYVSNGAFKMVDWKQKDKLEFVKNPNYWNKSAVKLDKLTYTVLDDETSYMSAYQSGQVDIIDAPPTEQIPSLLKSGKAKSYVNIGTYYYSFNLDPTAKVDPAVAKAMDNVKVRQAISLAIDRTSLVKNVTKAGQIPSTTFVPSGIIGPDGKDFKQKKYYSATADVKKAKQLLADAGYADGNNFPSIELIYNNGEGHQSVAEAIQAMLKKNLNINITLRSVERKVQLDETSKHTYTGMARNGWSADYVDPMTFLDMWVTGGGNNTAGYSNKAYDKLIEEAKAETNATKRFKEMHDAEDILMTDMPIIPLYEYNVISCMKDYVKGVYRTPMDTVYFTNAYVQK</sequence>
<dbReference type="GO" id="GO:1904680">
    <property type="term" value="F:peptide transmembrane transporter activity"/>
    <property type="evidence" value="ECO:0007669"/>
    <property type="project" value="TreeGrafter"/>
</dbReference>
<accession>A0A1W1XAH6</accession>
<dbReference type="RefSeq" id="WP_084114524.1">
    <property type="nucleotide sequence ID" value="NZ_FWXH01000003.1"/>
</dbReference>
<dbReference type="AlphaFoldDB" id="A0A1W1XAH6"/>
<reference evidence="7 8" key="1">
    <citation type="submission" date="2017-04" db="EMBL/GenBank/DDBJ databases">
        <authorList>
            <person name="Afonso C.L."/>
            <person name="Miller P.J."/>
            <person name="Scott M.A."/>
            <person name="Spackman E."/>
            <person name="Goraichik I."/>
            <person name="Dimitrov K.M."/>
            <person name="Suarez D.L."/>
            <person name="Swayne D.E."/>
        </authorList>
    </citation>
    <scope>NUCLEOTIDE SEQUENCE [LARGE SCALE GENOMIC DNA]</scope>
    <source>
        <strain evidence="7 8">DSM 12555</strain>
    </source>
</reference>
<evidence type="ECO:0000256" key="4">
    <source>
        <dbReference type="ARBA" id="ARBA00022729"/>
    </source>
</evidence>
<dbReference type="STRING" id="1121291.SAMN02745134_01107"/>
<feature type="chain" id="PRO_5038633724" evidence="5">
    <location>
        <begin position="25"/>
        <end position="563"/>
    </location>
</feature>
<evidence type="ECO:0000256" key="3">
    <source>
        <dbReference type="ARBA" id="ARBA00022448"/>
    </source>
</evidence>
<dbReference type="FunFam" id="3.90.76.10:FF:000001">
    <property type="entry name" value="Oligopeptide ABC transporter substrate-binding protein"/>
    <property type="match status" value="1"/>
</dbReference>
<dbReference type="CDD" id="cd08504">
    <property type="entry name" value="PBP2_OppA"/>
    <property type="match status" value="1"/>
</dbReference>
<evidence type="ECO:0000256" key="5">
    <source>
        <dbReference type="SAM" id="SignalP"/>
    </source>
</evidence>